<keyword evidence="9" id="KW-1185">Reference proteome</keyword>
<feature type="coiled-coil region" evidence="5">
    <location>
        <begin position="397"/>
        <end position="424"/>
    </location>
</feature>
<dbReference type="RefSeq" id="WP_217668602.1">
    <property type="nucleotide sequence ID" value="NZ_JAHRID010000003.1"/>
</dbReference>
<evidence type="ECO:0000256" key="6">
    <source>
        <dbReference type="SAM" id="Phobius"/>
    </source>
</evidence>
<evidence type="ECO:0000256" key="2">
    <source>
        <dbReference type="ARBA" id="ARBA00022490"/>
    </source>
</evidence>
<evidence type="ECO:0000256" key="4">
    <source>
        <dbReference type="ARBA" id="ARBA00022803"/>
    </source>
</evidence>
<comment type="subcellular location">
    <subcellularLocation>
        <location evidence="1">Cytoplasm</location>
    </subcellularLocation>
</comment>
<keyword evidence="6" id="KW-0472">Membrane</keyword>
<dbReference type="InterPro" id="IPR051476">
    <property type="entry name" value="Bac_ResReg_Asp_Phosphatase"/>
</dbReference>
<feature type="chain" id="PRO_5045723277" evidence="7">
    <location>
        <begin position="23"/>
        <end position="467"/>
    </location>
</feature>
<organism evidence="8 9">
    <name type="scientific">Arsukibacterium indicum</name>
    <dbReference type="NCBI Taxonomy" id="2848612"/>
    <lineage>
        <taxon>Bacteria</taxon>
        <taxon>Pseudomonadati</taxon>
        <taxon>Pseudomonadota</taxon>
        <taxon>Gammaproteobacteria</taxon>
        <taxon>Chromatiales</taxon>
        <taxon>Chromatiaceae</taxon>
        <taxon>Arsukibacterium</taxon>
    </lineage>
</organism>
<keyword evidence="3" id="KW-0677">Repeat</keyword>
<dbReference type="EMBL" id="JAHRID010000003">
    <property type="protein sequence ID" value="MBV2128963.1"/>
    <property type="molecule type" value="Genomic_DNA"/>
</dbReference>
<proteinExistence type="predicted"/>
<sequence>MIRVCRYLLLCCCLSLVFTAQAEPVPAWLLELEQLKHREPEQSLAKLTARQAEFAGQPDSVKAYWLRQQAALYSALGRHQQQQQAARQALELLQDTESALKVEVWYELGYALEMQVQLSEALQHYQQGTALATLLDNEKLILRGQINQAAIMSEQNDDQQALTMLKSVYQRAELLQDPEILAEVNAQLGLMYSSLGFEKDALEFLQRALVQYRQLGWVKNEIAVLFNLARTYSYLENYQQALDHFNQMLQPSLAAKDSVNLYHAYLGLAITSAEMGRTEVALSYIEKAEQYLTHLQSTYHVQSHHYEKALIYRDLEQTSLAMQQLMLAEQAAREPAEQVDHVLLAIQLLRAELLAQQDQYQKAYLALHDFIDGFQQLRNKENELALEHMRLEFDSERQQVRTSLLEAENELRALRLQEVERKRQIQLLWLAILGCTTLILLGVVLWQYSRRAGKASKVNKNSDDLPL</sequence>
<feature type="signal peptide" evidence="7">
    <location>
        <begin position="1"/>
        <end position="22"/>
    </location>
</feature>
<dbReference type="PANTHER" id="PTHR46630">
    <property type="entry name" value="TETRATRICOPEPTIDE REPEAT PROTEIN 29"/>
    <property type="match status" value="1"/>
</dbReference>
<dbReference type="Proteomes" id="UP000704611">
    <property type="component" value="Unassembled WGS sequence"/>
</dbReference>
<dbReference type="SMART" id="SM00028">
    <property type="entry name" value="TPR"/>
    <property type="match status" value="5"/>
</dbReference>
<evidence type="ECO:0000256" key="5">
    <source>
        <dbReference type="SAM" id="Coils"/>
    </source>
</evidence>
<evidence type="ECO:0000313" key="8">
    <source>
        <dbReference type="EMBL" id="MBV2128963.1"/>
    </source>
</evidence>
<protein>
    <submittedName>
        <fullName evidence="8">Tetratricopeptide repeat protein</fullName>
    </submittedName>
</protein>
<dbReference type="Pfam" id="PF13424">
    <property type="entry name" value="TPR_12"/>
    <property type="match status" value="1"/>
</dbReference>
<evidence type="ECO:0000256" key="1">
    <source>
        <dbReference type="ARBA" id="ARBA00004496"/>
    </source>
</evidence>
<keyword evidence="6" id="KW-0812">Transmembrane</keyword>
<keyword evidence="7" id="KW-0732">Signal</keyword>
<dbReference type="PANTHER" id="PTHR46630:SF1">
    <property type="entry name" value="TETRATRICOPEPTIDE REPEAT PROTEIN 29"/>
    <property type="match status" value="1"/>
</dbReference>
<evidence type="ECO:0000313" key="9">
    <source>
        <dbReference type="Proteomes" id="UP000704611"/>
    </source>
</evidence>
<comment type="caution">
    <text evidence="8">The sequence shown here is derived from an EMBL/GenBank/DDBJ whole genome shotgun (WGS) entry which is preliminary data.</text>
</comment>
<keyword evidence="2" id="KW-0963">Cytoplasm</keyword>
<evidence type="ECO:0000256" key="3">
    <source>
        <dbReference type="ARBA" id="ARBA00022737"/>
    </source>
</evidence>
<dbReference type="InterPro" id="IPR019734">
    <property type="entry name" value="TPR_rpt"/>
</dbReference>
<name>A0ABS6MJI9_9GAMM</name>
<reference evidence="8 9" key="1">
    <citation type="submission" date="2021-06" db="EMBL/GenBank/DDBJ databases">
        <title>Rheinheimera indica sp. nov., isolated from deep-sea sediment.</title>
        <authorList>
            <person name="Wang Z."/>
            <person name="Zhang X.-Y."/>
        </authorList>
    </citation>
    <scope>NUCLEOTIDE SEQUENCE [LARGE SCALE GENOMIC DNA]</scope>
    <source>
        <strain evidence="8 9">SM2107</strain>
    </source>
</reference>
<gene>
    <name evidence="8" type="ORF">KQY15_07645</name>
</gene>
<keyword evidence="4" id="KW-0802">TPR repeat</keyword>
<keyword evidence="6" id="KW-1133">Transmembrane helix</keyword>
<feature type="transmembrane region" description="Helical" evidence="6">
    <location>
        <begin position="427"/>
        <end position="448"/>
    </location>
</feature>
<evidence type="ECO:0000256" key="7">
    <source>
        <dbReference type="SAM" id="SignalP"/>
    </source>
</evidence>
<accession>A0ABS6MJI9</accession>
<keyword evidence="5" id="KW-0175">Coiled coil</keyword>